<keyword evidence="3" id="KW-1185">Reference proteome</keyword>
<proteinExistence type="predicted"/>
<dbReference type="Proteomes" id="UP001601992">
    <property type="component" value="Unassembled WGS sequence"/>
</dbReference>
<accession>A0ABW6S0S5</accession>
<sequence>MRPDTVDGAQTQQNEEDGVADEPRGPATDDGLARELTLHGPTGWERVDAVFAITVAAELCHLVYSVGDRVVPMDPPEQVLAHARGLRAAAAESSAGPWWRMLVVLDNSGALQVDYDYGEEPFPAGQLFTPEVYRADLEAFPRAHVPVWLAAYTGHGDRQRRTPNQAAAQARSDRTDRVWARLAESEFPPFPLMWARWATLAAAFIATGSELGPRMQPWIGVFEGVASGGSTLCALPSGRAVLSGGVWNAPSLQAAYAEGAPMPDLYAGAPEWLADPVLNPRAGMGLLSFCYWWEAGRWYRGQSPSAAECDSAVPGIWTRDTVVDIIAGPAERRGSSEIRTAAAELVSAAEAGRVTRDLLADVFGDGADIDGALYQCSLAGLVPPTPEPLPAEAATARVRDYITGRRLDTTGYPLSQLVAERFSVGWMVYVPVPDEELAIGRAIFYLADDGVLEHSSSSIAPSKYIADFEQRFAARQSTAA</sequence>
<dbReference type="SUPFAM" id="SSF160424">
    <property type="entry name" value="BH3703-like"/>
    <property type="match status" value="1"/>
</dbReference>
<evidence type="ECO:0000256" key="1">
    <source>
        <dbReference type="SAM" id="MobiDB-lite"/>
    </source>
</evidence>
<dbReference type="InterPro" id="IPR036170">
    <property type="entry name" value="YezG-like_sf"/>
</dbReference>
<feature type="region of interest" description="Disordered" evidence="1">
    <location>
        <begin position="1"/>
        <end position="31"/>
    </location>
</feature>
<organism evidence="2 3">
    <name type="scientific">Nocardia jiangxiensis</name>
    <dbReference type="NCBI Taxonomy" id="282685"/>
    <lineage>
        <taxon>Bacteria</taxon>
        <taxon>Bacillati</taxon>
        <taxon>Actinomycetota</taxon>
        <taxon>Actinomycetes</taxon>
        <taxon>Mycobacteriales</taxon>
        <taxon>Nocardiaceae</taxon>
        <taxon>Nocardia</taxon>
    </lineage>
</organism>
<comment type="caution">
    <text evidence="2">The sequence shown here is derived from an EMBL/GenBank/DDBJ whole genome shotgun (WGS) entry which is preliminary data.</text>
</comment>
<evidence type="ECO:0000313" key="3">
    <source>
        <dbReference type="Proteomes" id="UP001601992"/>
    </source>
</evidence>
<dbReference type="RefSeq" id="WP_245568298.1">
    <property type="nucleotide sequence ID" value="NZ_JBIAQY010000006.1"/>
</dbReference>
<evidence type="ECO:0000313" key="2">
    <source>
        <dbReference type="EMBL" id="MFF3569898.1"/>
    </source>
</evidence>
<reference evidence="2 3" key="1">
    <citation type="submission" date="2024-10" db="EMBL/GenBank/DDBJ databases">
        <title>The Natural Products Discovery Center: Release of the First 8490 Sequenced Strains for Exploring Actinobacteria Biosynthetic Diversity.</title>
        <authorList>
            <person name="Kalkreuter E."/>
            <person name="Kautsar S.A."/>
            <person name="Yang D."/>
            <person name="Bader C.D."/>
            <person name="Teijaro C.N."/>
            <person name="Fluegel L."/>
            <person name="Davis C.M."/>
            <person name="Simpson J.R."/>
            <person name="Lauterbach L."/>
            <person name="Steele A.D."/>
            <person name="Gui C."/>
            <person name="Meng S."/>
            <person name="Li G."/>
            <person name="Viehrig K."/>
            <person name="Ye F."/>
            <person name="Su P."/>
            <person name="Kiefer A.F."/>
            <person name="Nichols A."/>
            <person name="Cepeda A.J."/>
            <person name="Yan W."/>
            <person name="Fan B."/>
            <person name="Jiang Y."/>
            <person name="Adhikari A."/>
            <person name="Zheng C.-J."/>
            <person name="Schuster L."/>
            <person name="Cowan T.M."/>
            <person name="Smanski M.J."/>
            <person name="Chevrette M.G."/>
            <person name="De Carvalho L.P.S."/>
            <person name="Shen B."/>
        </authorList>
    </citation>
    <scope>NUCLEOTIDE SEQUENCE [LARGE SCALE GENOMIC DNA]</scope>
    <source>
        <strain evidence="2 3">NPDC002593</strain>
    </source>
</reference>
<dbReference type="EMBL" id="JBIAQY010000006">
    <property type="protein sequence ID" value="MFF3569898.1"/>
    <property type="molecule type" value="Genomic_DNA"/>
</dbReference>
<gene>
    <name evidence="2" type="ORF">ACFYXQ_19160</name>
</gene>
<name>A0ABW6S0S5_9NOCA</name>
<protein>
    <submittedName>
        <fullName evidence="2">Uncharacterized protein</fullName>
    </submittedName>
</protein>